<feature type="region of interest" description="Disordered" evidence="1">
    <location>
        <begin position="250"/>
        <end position="291"/>
    </location>
</feature>
<evidence type="ECO:0000256" key="2">
    <source>
        <dbReference type="SAM" id="Phobius"/>
    </source>
</evidence>
<feature type="transmembrane region" description="Helical" evidence="2">
    <location>
        <begin position="343"/>
        <end position="368"/>
    </location>
</feature>
<accession>A0A1I7UR27</accession>
<dbReference type="Proteomes" id="UP000095282">
    <property type="component" value="Unplaced"/>
</dbReference>
<sequence length="557" mass="62081">MASYMLNALTLRHDHDAAERTLHHFWDTKDLLDSSLIEEHIASQPLLAASLFCLISCSFGLIVFAIVFLTCRFRGQCGSQKYQEYPSNSTNYAIYLMLFFISWLIVTAASAYFILAGIGFWSERLDARKPFSNASSLVRLSRSTVGDLFANYDYQGDFESVSEVPRGLKRVHINFPSEEEIRNRVEESSGVPGRIAEIFGNEEEEGAGSEEEDPGSLVVTGETMTVEEDSEEEEEDTVILETTVIPATSTTVPTVPPVTSPPTTVPTTTTVPSTTTVPPTTSTTVLPTTVPPTTSSDILDQLLSHAESTADFPYQDTTANPHLPYFSLHSRFLIFICRLTFCLVSLCLLTLVLPTFFLVVAGTGCYIYSDHPMNRSSVSNKNIFTVDQWPTVLGVNAADPQTTSLTNQFFPTLFVGESPFGLYAIEALVDHQTITYSPKLLGPPLLEGAAPIALTDLEREEYLPPRRPIIRDIPPSITHKTSDGEFLLLGKFLEDDQNPRIIRIHFSWILRFLESLESLESLYSEFQDPWKSSDSYFLNFLIHGSLGFQDIQNPPEF</sequence>
<dbReference type="WBParaSite" id="Csp11.Scaffold630.g18492.t1">
    <property type="protein sequence ID" value="Csp11.Scaffold630.g18492.t1"/>
    <property type="gene ID" value="Csp11.Scaffold630.g18492"/>
</dbReference>
<reference evidence="4" key="1">
    <citation type="submission" date="2016-11" db="UniProtKB">
        <authorList>
            <consortium name="WormBaseParasite"/>
        </authorList>
    </citation>
    <scope>IDENTIFICATION</scope>
</reference>
<evidence type="ECO:0000313" key="4">
    <source>
        <dbReference type="WBParaSite" id="Csp11.Scaffold630.g18492.t1"/>
    </source>
</evidence>
<evidence type="ECO:0000313" key="3">
    <source>
        <dbReference type="Proteomes" id="UP000095282"/>
    </source>
</evidence>
<keyword evidence="2" id="KW-1133">Transmembrane helix</keyword>
<keyword evidence="3" id="KW-1185">Reference proteome</keyword>
<dbReference type="eggNOG" id="KOG1027">
    <property type="taxonomic scope" value="Eukaryota"/>
</dbReference>
<name>A0A1I7UR27_9PELO</name>
<evidence type="ECO:0000256" key="1">
    <source>
        <dbReference type="SAM" id="MobiDB-lite"/>
    </source>
</evidence>
<keyword evidence="2" id="KW-0812">Transmembrane</keyword>
<proteinExistence type="predicted"/>
<keyword evidence="2" id="KW-0472">Membrane</keyword>
<feature type="transmembrane region" description="Helical" evidence="2">
    <location>
        <begin position="92"/>
        <end position="121"/>
    </location>
</feature>
<protein>
    <submittedName>
        <fullName evidence="4">Protein kinase domain-containing protein</fullName>
    </submittedName>
</protein>
<feature type="compositionally biased region" description="Low complexity" evidence="1">
    <location>
        <begin position="265"/>
        <end position="291"/>
    </location>
</feature>
<feature type="transmembrane region" description="Helical" evidence="2">
    <location>
        <begin position="46"/>
        <end position="71"/>
    </location>
</feature>
<organism evidence="3 4">
    <name type="scientific">Caenorhabditis tropicalis</name>
    <dbReference type="NCBI Taxonomy" id="1561998"/>
    <lineage>
        <taxon>Eukaryota</taxon>
        <taxon>Metazoa</taxon>
        <taxon>Ecdysozoa</taxon>
        <taxon>Nematoda</taxon>
        <taxon>Chromadorea</taxon>
        <taxon>Rhabditida</taxon>
        <taxon>Rhabditina</taxon>
        <taxon>Rhabditomorpha</taxon>
        <taxon>Rhabditoidea</taxon>
        <taxon>Rhabditidae</taxon>
        <taxon>Peloderinae</taxon>
        <taxon>Caenorhabditis</taxon>
    </lineage>
</organism>
<dbReference type="AlphaFoldDB" id="A0A1I7UR27"/>
<dbReference type="STRING" id="1561998.A0A1I7UR27"/>
<feature type="compositionally biased region" description="Pro residues" evidence="1">
    <location>
        <begin position="254"/>
        <end position="264"/>
    </location>
</feature>